<keyword evidence="4" id="KW-0808">Transferase</keyword>
<dbReference type="GO" id="GO:0005524">
    <property type="term" value="F:ATP binding"/>
    <property type="evidence" value="ECO:0007669"/>
    <property type="project" value="UniProtKB-KW"/>
</dbReference>
<dbReference type="PROSITE" id="PS50112">
    <property type="entry name" value="PAS"/>
    <property type="match status" value="2"/>
</dbReference>
<dbReference type="PANTHER" id="PTHR43065:SF34">
    <property type="entry name" value="SPORULATION KINASE A"/>
    <property type="match status" value="1"/>
</dbReference>
<protein>
    <recommendedName>
        <fullName evidence="2">histidine kinase</fullName>
        <ecNumber evidence="2">2.7.13.3</ecNumber>
    </recommendedName>
</protein>
<dbReference type="GO" id="GO:0000155">
    <property type="term" value="F:phosphorelay sensor kinase activity"/>
    <property type="evidence" value="ECO:0007669"/>
    <property type="project" value="InterPro"/>
</dbReference>
<dbReference type="SMART" id="SM00387">
    <property type="entry name" value="HATPase_c"/>
    <property type="match status" value="1"/>
</dbReference>
<dbReference type="PRINTS" id="PR00344">
    <property type="entry name" value="BCTRLSENSOR"/>
</dbReference>
<dbReference type="GO" id="GO:0006355">
    <property type="term" value="P:regulation of DNA-templated transcription"/>
    <property type="evidence" value="ECO:0007669"/>
    <property type="project" value="InterPro"/>
</dbReference>
<keyword evidence="8" id="KW-0902">Two-component regulatory system</keyword>
<evidence type="ECO:0000256" key="4">
    <source>
        <dbReference type="ARBA" id="ARBA00022679"/>
    </source>
</evidence>
<dbReference type="AlphaFoldDB" id="A0A285D3L7"/>
<proteinExistence type="predicted"/>
<dbReference type="EMBL" id="OAOP01000009">
    <property type="protein sequence ID" value="SNX74421.1"/>
    <property type="molecule type" value="Genomic_DNA"/>
</dbReference>
<evidence type="ECO:0000259" key="11">
    <source>
        <dbReference type="PROSITE" id="PS50113"/>
    </source>
</evidence>
<dbReference type="NCBIfam" id="TIGR00229">
    <property type="entry name" value="sensory_box"/>
    <property type="match status" value="2"/>
</dbReference>
<dbReference type="SMART" id="SM00091">
    <property type="entry name" value="PAS"/>
    <property type="match status" value="2"/>
</dbReference>
<evidence type="ECO:0000256" key="8">
    <source>
        <dbReference type="ARBA" id="ARBA00023012"/>
    </source>
</evidence>
<reference evidence="12 13" key="1">
    <citation type="submission" date="2017-08" db="EMBL/GenBank/DDBJ databases">
        <authorList>
            <person name="de Groot N.N."/>
        </authorList>
    </citation>
    <scope>NUCLEOTIDE SEQUENCE [LARGE SCALE GENOMIC DNA]</scope>
    <source>
        <strain evidence="12 13">JC228</strain>
    </source>
</reference>
<dbReference type="Proteomes" id="UP000219546">
    <property type="component" value="Unassembled WGS sequence"/>
</dbReference>
<dbReference type="Gene3D" id="1.10.287.130">
    <property type="match status" value="1"/>
</dbReference>
<dbReference type="Pfam" id="PF00512">
    <property type="entry name" value="HisKA"/>
    <property type="match status" value="1"/>
</dbReference>
<dbReference type="CDD" id="cd00130">
    <property type="entry name" value="PAS"/>
    <property type="match status" value="2"/>
</dbReference>
<evidence type="ECO:0000313" key="13">
    <source>
        <dbReference type="Proteomes" id="UP000219546"/>
    </source>
</evidence>
<dbReference type="PROSITE" id="PS50109">
    <property type="entry name" value="HIS_KIN"/>
    <property type="match status" value="1"/>
</dbReference>
<dbReference type="Pfam" id="PF02518">
    <property type="entry name" value="HATPase_c"/>
    <property type="match status" value="1"/>
</dbReference>
<dbReference type="SMART" id="SM00086">
    <property type="entry name" value="PAC"/>
    <property type="match status" value="2"/>
</dbReference>
<keyword evidence="6 12" id="KW-0418">Kinase</keyword>
<keyword evidence="5" id="KW-0547">Nucleotide-binding</keyword>
<dbReference type="CDD" id="cd00075">
    <property type="entry name" value="HATPase"/>
    <property type="match status" value="1"/>
</dbReference>
<dbReference type="EC" id="2.7.13.3" evidence="2"/>
<keyword evidence="3" id="KW-0597">Phosphoprotein</keyword>
<sequence>MSKVDSTKDLIKQINGYHAFINRSGELISHFSRSGISTYISPASLTLLGYESKELIGKSIFDFCHPQDQYLLEQIFSPFLQSDTEKKRTTFRIRRKEGNYIWVESTFIIIDSEELFCISRDVTEQKVIEEELKANQDKYQLLVDNLLDTVGIITLNGIWIYINEAGKRLFGTIRSEEIIGKSFIDLFPEKERNRIQECMERSLLNLSASLNEVTILRQDHQTKQVELKFIPTIYKEKKTYQVIIRDITERKKIEEKLQQTEKLSVVGQLAAGIAHEIRNPLTAIKGFTQLVKENYTDEYLSVVLTELEQIETIINDLLILAKPQVEIIQKVDIRDIIESSITLFHSQAILSNCEFIVNINFKNQYVVGESEQLKQVFINLIKNSTEAMPNGGNILINADIVEDMIKILITDEGVGIPKDRILKLGEPFYSTKEKGTGLGLMICNRIIKNHSGSLHIDSKVNEGTTVTIQLPRVP</sequence>
<dbReference type="SMART" id="SM00388">
    <property type="entry name" value="HisKA"/>
    <property type="match status" value="1"/>
</dbReference>
<dbReference type="InterPro" id="IPR003661">
    <property type="entry name" value="HisK_dim/P_dom"/>
</dbReference>
<dbReference type="CDD" id="cd00082">
    <property type="entry name" value="HisKA"/>
    <property type="match status" value="1"/>
</dbReference>
<dbReference type="InterPro" id="IPR013767">
    <property type="entry name" value="PAS_fold"/>
</dbReference>
<dbReference type="InterPro" id="IPR003594">
    <property type="entry name" value="HATPase_dom"/>
</dbReference>
<dbReference type="InterPro" id="IPR035965">
    <property type="entry name" value="PAS-like_dom_sf"/>
</dbReference>
<name>A0A285D3L7_9BACI</name>
<feature type="domain" description="Histidine kinase" evidence="9">
    <location>
        <begin position="272"/>
        <end position="474"/>
    </location>
</feature>
<dbReference type="InterPro" id="IPR036097">
    <property type="entry name" value="HisK_dim/P_sf"/>
</dbReference>
<keyword evidence="13" id="KW-1185">Reference proteome</keyword>
<dbReference type="InterPro" id="IPR000700">
    <property type="entry name" value="PAS-assoc_C"/>
</dbReference>
<dbReference type="InterPro" id="IPR004358">
    <property type="entry name" value="Sig_transdc_His_kin-like_C"/>
</dbReference>
<keyword evidence="7" id="KW-0067">ATP-binding</keyword>
<dbReference type="RefSeq" id="WP_179714336.1">
    <property type="nucleotide sequence ID" value="NZ_JBEPMQ010000009.1"/>
</dbReference>
<dbReference type="SUPFAM" id="SSF55785">
    <property type="entry name" value="PYP-like sensor domain (PAS domain)"/>
    <property type="match status" value="2"/>
</dbReference>
<accession>A0A285D3L7</accession>
<dbReference type="PANTHER" id="PTHR43065">
    <property type="entry name" value="SENSOR HISTIDINE KINASE"/>
    <property type="match status" value="1"/>
</dbReference>
<dbReference type="InterPro" id="IPR013655">
    <property type="entry name" value="PAS_fold_3"/>
</dbReference>
<dbReference type="Pfam" id="PF00989">
    <property type="entry name" value="PAS"/>
    <property type="match status" value="1"/>
</dbReference>
<dbReference type="Pfam" id="PF08447">
    <property type="entry name" value="PAS_3"/>
    <property type="match status" value="1"/>
</dbReference>
<dbReference type="SUPFAM" id="SSF47384">
    <property type="entry name" value="Homodimeric domain of signal transducing histidine kinase"/>
    <property type="match status" value="1"/>
</dbReference>
<dbReference type="InterPro" id="IPR005467">
    <property type="entry name" value="His_kinase_dom"/>
</dbReference>
<comment type="catalytic activity">
    <reaction evidence="1">
        <text>ATP + protein L-histidine = ADP + protein N-phospho-L-histidine.</text>
        <dbReference type="EC" id="2.7.13.3"/>
    </reaction>
</comment>
<dbReference type="PROSITE" id="PS50113">
    <property type="entry name" value="PAC"/>
    <property type="match status" value="1"/>
</dbReference>
<evidence type="ECO:0000256" key="6">
    <source>
        <dbReference type="ARBA" id="ARBA00022777"/>
    </source>
</evidence>
<evidence type="ECO:0000256" key="5">
    <source>
        <dbReference type="ARBA" id="ARBA00022741"/>
    </source>
</evidence>
<feature type="domain" description="PAS" evidence="10">
    <location>
        <begin position="34"/>
        <end position="83"/>
    </location>
</feature>
<dbReference type="Gene3D" id="3.30.450.20">
    <property type="entry name" value="PAS domain"/>
    <property type="match status" value="2"/>
</dbReference>
<dbReference type="SUPFAM" id="SSF55874">
    <property type="entry name" value="ATPase domain of HSP90 chaperone/DNA topoisomerase II/histidine kinase"/>
    <property type="match status" value="1"/>
</dbReference>
<evidence type="ECO:0000256" key="7">
    <source>
        <dbReference type="ARBA" id="ARBA00022840"/>
    </source>
</evidence>
<organism evidence="12 13">
    <name type="scientific">Bacillus oleivorans</name>
    <dbReference type="NCBI Taxonomy" id="1448271"/>
    <lineage>
        <taxon>Bacteria</taxon>
        <taxon>Bacillati</taxon>
        <taxon>Bacillota</taxon>
        <taxon>Bacilli</taxon>
        <taxon>Bacillales</taxon>
        <taxon>Bacillaceae</taxon>
        <taxon>Bacillus</taxon>
    </lineage>
</organism>
<evidence type="ECO:0000256" key="3">
    <source>
        <dbReference type="ARBA" id="ARBA00022553"/>
    </source>
</evidence>
<gene>
    <name evidence="12" type="ORF">SAMN05877753_10990</name>
</gene>
<evidence type="ECO:0000259" key="10">
    <source>
        <dbReference type="PROSITE" id="PS50112"/>
    </source>
</evidence>
<evidence type="ECO:0000256" key="1">
    <source>
        <dbReference type="ARBA" id="ARBA00000085"/>
    </source>
</evidence>
<dbReference type="InterPro" id="IPR036890">
    <property type="entry name" value="HATPase_C_sf"/>
</dbReference>
<feature type="domain" description="PAS" evidence="10">
    <location>
        <begin position="135"/>
        <end position="206"/>
    </location>
</feature>
<evidence type="ECO:0000256" key="2">
    <source>
        <dbReference type="ARBA" id="ARBA00012438"/>
    </source>
</evidence>
<evidence type="ECO:0000259" key="9">
    <source>
        <dbReference type="PROSITE" id="PS50109"/>
    </source>
</evidence>
<dbReference type="InterPro" id="IPR001610">
    <property type="entry name" value="PAC"/>
</dbReference>
<dbReference type="Gene3D" id="3.30.565.10">
    <property type="entry name" value="Histidine kinase-like ATPase, C-terminal domain"/>
    <property type="match status" value="1"/>
</dbReference>
<feature type="domain" description="PAC" evidence="11">
    <location>
        <begin position="209"/>
        <end position="259"/>
    </location>
</feature>
<dbReference type="InterPro" id="IPR000014">
    <property type="entry name" value="PAS"/>
</dbReference>
<evidence type="ECO:0000313" key="12">
    <source>
        <dbReference type="EMBL" id="SNX74421.1"/>
    </source>
</evidence>